<dbReference type="AlphaFoldDB" id="A0A2P6TQ72"/>
<name>A0A2P6TQ72_CHLSO</name>
<evidence type="ECO:0000313" key="1">
    <source>
        <dbReference type="EMBL" id="PRW56174.1"/>
    </source>
</evidence>
<dbReference type="Proteomes" id="UP000239899">
    <property type="component" value="Unassembled WGS sequence"/>
</dbReference>
<dbReference type="EMBL" id="LHPG02000009">
    <property type="protein sequence ID" value="PRW56174.1"/>
    <property type="molecule type" value="Genomic_DNA"/>
</dbReference>
<gene>
    <name evidence="1" type="ORF">C2E21_5082</name>
</gene>
<proteinExistence type="predicted"/>
<evidence type="ECO:0000313" key="2">
    <source>
        <dbReference type="Proteomes" id="UP000239899"/>
    </source>
</evidence>
<keyword evidence="2" id="KW-1185">Reference proteome</keyword>
<reference evidence="1 2" key="1">
    <citation type="journal article" date="2018" name="Plant J.">
        <title>Genome sequences of Chlorella sorokiniana UTEX 1602 and Micractinium conductrix SAG 241.80: implications to maltose excretion by a green alga.</title>
        <authorList>
            <person name="Arriola M.B."/>
            <person name="Velmurugan N."/>
            <person name="Zhang Y."/>
            <person name="Plunkett M.H."/>
            <person name="Hondzo H."/>
            <person name="Barney B.M."/>
        </authorList>
    </citation>
    <scope>NUCLEOTIDE SEQUENCE [LARGE SCALE GENOMIC DNA]</scope>
    <source>
        <strain evidence="2">UTEX 1602</strain>
    </source>
</reference>
<comment type="caution">
    <text evidence="1">The sequence shown here is derived from an EMBL/GenBank/DDBJ whole genome shotgun (WGS) entry which is preliminary data.</text>
</comment>
<protein>
    <submittedName>
        <fullName evidence="1">DNA-3-methyladenine glycosylase</fullName>
    </submittedName>
</protein>
<organism evidence="1 2">
    <name type="scientific">Chlorella sorokiniana</name>
    <name type="common">Freshwater green alga</name>
    <dbReference type="NCBI Taxonomy" id="3076"/>
    <lineage>
        <taxon>Eukaryota</taxon>
        <taxon>Viridiplantae</taxon>
        <taxon>Chlorophyta</taxon>
        <taxon>core chlorophytes</taxon>
        <taxon>Trebouxiophyceae</taxon>
        <taxon>Chlorellales</taxon>
        <taxon>Chlorellaceae</taxon>
        <taxon>Chlorella clade</taxon>
        <taxon>Chlorella</taxon>
    </lineage>
</organism>
<sequence length="708" mass="73501">MSRFRLPVVLEAALELMTSRRLTDDKVNEAVGYAEEACRQATSWEAAGAGAAEAATLRRGAASRIAPALDTLQQQLGAGASTAAQSAATRLLQAACPLLLACLVLVPECGASSMAGLGLMQCSIRYLMTASPMLLDVERGAAASGHLASTIGDRLHQQLLLAVLCLRSPAVSAAAAAESAPPGQLAAWLAAAVEALRWLESSSARAQARQPTLALMTACHVLAKAVAWAPHAAAAGAQPALAQRLLQICQSHAGVLAVALALPPERRPDHCSWDSAGDLFGLLMSFDGLLPDEALQSYLRTADGSSVAAAVANTAQLVQLAALNDLPPGLAEGKHGALVGSAATALGRLCLMLGSRQVERQRLASKQRRRIASQLWPVLSQLPQLLQLVCGSEEQLGPVQHSIALQLLSAANGYSVLLLRLWRDELTQDSSSRQQLASLAADWADVAAWCDASSGALQCLPLVQQVHSIDASEVGPSNFAKMALELARIAAATLLAATYEAADGGTAAAGAAHCTAVWQLHSRLARLVHLAAAGNSPLVQLGDQATAESLLYVLSKCMAAAVQLQSAGAPLAPHAAAGGNDAQADPSVRTLQALGTAHAAALHACEAQTCLLQPGNLLSASVLYGLAAAVGRGPTVVGLDPALHHSFAQLWSKVERLEEHRHPVWLKVLHAAQQGPCLAACLASLAAIWMPLQVRQARVKRCLALFAK</sequence>
<accession>A0A2P6TQ72</accession>